<dbReference type="Pfam" id="PF01292">
    <property type="entry name" value="Ni_hydr_CYTB"/>
    <property type="match status" value="1"/>
</dbReference>
<evidence type="ECO:0000256" key="2">
    <source>
        <dbReference type="ARBA" id="ARBA00004651"/>
    </source>
</evidence>
<dbReference type="RefSeq" id="WP_189462091.1">
    <property type="nucleotide sequence ID" value="NZ_BMYO01000010.1"/>
</dbReference>
<feature type="transmembrane region" description="Helical" evidence="13">
    <location>
        <begin position="12"/>
        <end position="30"/>
    </location>
</feature>
<dbReference type="Proteomes" id="UP000604737">
    <property type="component" value="Unassembled WGS sequence"/>
</dbReference>
<dbReference type="InterPro" id="IPR052168">
    <property type="entry name" value="Cytochrome_b561_oxidase"/>
</dbReference>
<dbReference type="PANTHER" id="PTHR30529">
    <property type="entry name" value="CYTOCHROME B561"/>
    <property type="match status" value="1"/>
</dbReference>
<comment type="subcellular location">
    <subcellularLocation>
        <location evidence="2">Cell membrane</location>
        <topology evidence="2">Multi-pass membrane protein</topology>
    </subcellularLocation>
</comment>
<dbReference type="PANTHER" id="PTHR30529:SF1">
    <property type="entry name" value="CYTOCHROME B561 HOMOLOG 2"/>
    <property type="match status" value="1"/>
</dbReference>
<dbReference type="SUPFAM" id="SSF81342">
    <property type="entry name" value="Transmembrane di-heme cytochromes"/>
    <property type="match status" value="1"/>
</dbReference>
<evidence type="ECO:0000313" key="16">
    <source>
        <dbReference type="Proteomes" id="UP000604737"/>
    </source>
</evidence>
<accession>A0ABQ3H5N2</accession>
<comment type="cofactor">
    <cofactor evidence="1">
        <name>heme b</name>
        <dbReference type="ChEBI" id="CHEBI:60344"/>
    </cofactor>
</comment>
<feature type="transmembrane region" description="Helical" evidence="13">
    <location>
        <begin position="143"/>
        <end position="163"/>
    </location>
</feature>
<keyword evidence="11 13" id="KW-0472">Membrane</keyword>
<feature type="domain" description="Cytochrome b561 bacterial/Ni-hydrogenase" evidence="14">
    <location>
        <begin position="5"/>
        <end position="179"/>
    </location>
</feature>
<protein>
    <submittedName>
        <fullName evidence="15">Cytochrome b</fullName>
    </submittedName>
</protein>
<keyword evidence="4" id="KW-1003">Cell membrane</keyword>
<evidence type="ECO:0000256" key="8">
    <source>
        <dbReference type="ARBA" id="ARBA00022982"/>
    </source>
</evidence>
<evidence type="ECO:0000313" key="15">
    <source>
        <dbReference type="EMBL" id="GHD68393.1"/>
    </source>
</evidence>
<evidence type="ECO:0000256" key="11">
    <source>
        <dbReference type="ARBA" id="ARBA00023136"/>
    </source>
</evidence>
<evidence type="ECO:0000256" key="4">
    <source>
        <dbReference type="ARBA" id="ARBA00022475"/>
    </source>
</evidence>
<evidence type="ECO:0000256" key="7">
    <source>
        <dbReference type="ARBA" id="ARBA00022723"/>
    </source>
</evidence>
<keyword evidence="5" id="KW-0349">Heme</keyword>
<organism evidence="15 16">
    <name type="scientific">Jeongeupia chitinilytica</name>
    <dbReference type="NCBI Taxonomy" id="1041641"/>
    <lineage>
        <taxon>Bacteria</taxon>
        <taxon>Pseudomonadati</taxon>
        <taxon>Pseudomonadota</taxon>
        <taxon>Betaproteobacteria</taxon>
        <taxon>Neisseriales</taxon>
        <taxon>Chitinibacteraceae</taxon>
        <taxon>Jeongeupia</taxon>
    </lineage>
</organism>
<feature type="transmembrane region" description="Helical" evidence="13">
    <location>
        <begin position="88"/>
        <end position="110"/>
    </location>
</feature>
<sequence length="182" mass="20679">MSRDRYDPLQMSLHWLMALLIFSAFGLIWYFNSLELGPQTFKLKFQIIAWHKWAGISVMFLLILRLAWRLGRGAPAPLPNQPAWQLKAAASIHHLLYLLMFALPCIGWLMSSAKGYSVVLFGEWPLPDLVGKNAELGETLATIHYYLGYTLLALVVLHAAAAIKHHLIDRDATLSRMLPWGR</sequence>
<evidence type="ECO:0000256" key="1">
    <source>
        <dbReference type="ARBA" id="ARBA00001970"/>
    </source>
</evidence>
<dbReference type="EMBL" id="BMYO01000010">
    <property type="protein sequence ID" value="GHD68393.1"/>
    <property type="molecule type" value="Genomic_DNA"/>
</dbReference>
<evidence type="ECO:0000256" key="5">
    <source>
        <dbReference type="ARBA" id="ARBA00022617"/>
    </source>
</evidence>
<evidence type="ECO:0000256" key="10">
    <source>
        <dbReference type="ARBA" id="ARBA00023004"/>
    </source>
</evidence>
<keyword evidence="16" id="KW-1185">Reference proteome</keyword>
<keyword evidence="8" id="KW-0249">Electron transport</keyword>
<reference evidence="16" key="1">
    <citation type="journal article" date="2019" name="Int. J. Syst. Evol. Microbiol.">
        <title>The Global Catalogue of Microorganisms (GCM) 10K type strain sequencing project: providing services to taxonomists for standard genome sequencing and annotation.</title>
        <authorList>
            <consortium name="The Broad Institute Genomics Platform"/>
            <consortium name="The Broad Institute Genome Sequencing Center for Infectious Disease"/>
            <person name="Wu L."/>
            <person name="Ma J."/>
        </authorList>
    </citation>
    <scope>NUCLEOTIDE SEQUENCE [LARGE SCALE GENOMIC DNA]</scope>
    <source>
        <strain evidence="16">KCTC 23701</strain>
    </source>
</reference>
<evidence type="ECO:0000256" key="3">
    <source>
        <dbReference type="ARBA" id="ARBA00022448"/>
    </source>
</evidence>
<evidence type="ECO:0000256" key="9">
    <source>
        <dbReference type="ARBA" id="ARBA00022989"/>
    </source>
</evidence>
<gene>
    <name evidence="15" type="ORF">GCM10007350_33540</name>
</gene>
<comment type="similarity">
    <text evidence="12">Belongs to the cytochrome b561 family.</text>
</comment>
<proteinExistence type="inferred from homology"/>
<evidence type="ECO:0000256" key="13">
    <source>
        <dbReference type="SAM" id="Phobius"/>
    </source>
</evidence>
<feature type="transmembrane region" description="Helical" evidence="13">
    <location>
        <begin position="50"/>
        <end position="68"/>
    </location>
</feature>
<dbReference type="InterPro" id="IPR016174">
    <property type="entry name" value="Di-haem_cyt_TM"/>
</dbReference>
<keyword evidence="6 13" id="KW-0812">Transmembrane</keyword>
<evidence type="ECO:0000259" key="14">
    <source>
        <dbReference type="Pfam" id="PF01292"/>
    </source>
</evidence>
<evidence type="ECO:0000256" key="6">
    <source>
        <dbReference type="ARBA" id="ARBA00022692"/>
    </source>
</evidence>
<keyword evidence="10" id="KW-0408">Iron</keyword>
<dbReference type="Gene3D" id="1.20.950.20">
    <property type="entry name" value="Transmembrane di-heme cytochromes, Chain C"/>
    <property type="match status" value="1"/>
</dbReference>
<evidence type="ECO:0000256" key="12">
    <source>
        <dbReference type="ARBA" id="ARBA00037975"/>
    </source>
</evidence>
<name>A0ABQ3H5N2_9NEIS</name>
<dbReference type="InterPro" id="IPR011577">
    <property type="entry name" value="Cyt_b561_bac/Ni-Hgenase"/>
</dbReference>
<keyword evidence="7" id="KW-0479">Metal-binding</keyword>
<keyword evidence="3" id="KW-0813">Transport</keyword>
<comment type="caution">
    <text evidence="15">The sequence shown here is derived from an EMBL/GenBank/DDBJ whole genome shotgun (WGS) entry which is preliminary data.</text>
</comment>
<keyword evidence="9 13" id="KW-1133">Transmembrane helix</keyword>